<keyword evidence="2" id="KW-1185">Reference proteome</keyword>
<sequence>MKSVLLGVAAALLLGACATYQWRHATRYDANFDEDSFQCKKEAAQAFPPLAGERVTRAPRFGPSWFCSPAGTRCSRTLPYWQDAETESYDINERARDDLYRSCLQARGWIRYRVE</sequence>
<evidence type="ECO:0000313" key="1">
    <source>
        <dbReference type="EMBL" id="GGX78382.1"/>
    </source>
</evidence>
<proteinExistence type="predicted"/>
<evidence type="ECO:0008006" key="3">
    <source>
        <dbReference type="Google" id="ProtNLM"/>
    </source>
</evidence>
<dbReference type="EMBL" id="BMYW01000001">
    <property type="protein sequence ID" value="GGX78382.1"/>
    <property type="molecule type" value="Genomic_DNA"/>
</dbReference>
<accession>A0ABQ2YAX7</accession>
<dbReference type="PROSITE" id="PS51257">
    <property type="entry name" value="PROKAR_LIPOPROTEIN"/>
    <property type="match status" value="1"/>
</dbReference>
<dbReference type="RefSeq" id="WP_189372242.1">
    <property type="nucleotide sequence ID" value="NZ_BMYW01000001.1"/>
</dbReference>
<protein>
    <recommendedName>
        <fullName evidence="3">Lipoprotein</fullName>
    </recommendedName>
</protein>
<gene>
    <name evidence="1" type="ORF">GCM10011290_02190</name>
</gene>
<organism evidence="1 2">
    <name type="scientific">Vogesella alkaliphila</name>
    <dbReference type="NCBI Taxonomy" id="1193621"/>
    <lineage>
        <taxon>Bacteria</taxon>
        <taxon>Pseudomonadati</taxon>
        <taxon>Pseudomonadota</taxon>
        <taxon>Betaproteobacteria</taxon>
        <taxon>Neisseriales</taxon>
        <taxon>Chromobacteriaceae</taxon>
        <taxon>Vogesella</taxon>
    </lineage>
</organism>
<comment type="caution">
    <text evidence="1">The sequence shown here is derived from an EMBL/GenBank/DDBJ whole genome shotgun (WGS) entry which is preliminary data.</text>
</comment>
<evidence type="ECO:0000313" key="2">
    <source>
        <dbReference type="Proteomes" id="UP000600877"/>
    </source>
</evidence>
<reference evidence="2" key="1">
    <citation type="journal article" date="2019" name="Int. J. Syst. Evol. Microbiol.">
        <title>The Global Catalogue of Microorganisms (GCM) 10K type strain sequencing project: providing services to taxonomists for standard genome sequencing and annotation.</title>
        <authorList>
            <consortium name="The Broad Institute Genomics Platform"/>
            <consortium name="The Broad Institute Genome Sequencing Center for Infectious Disease"/>
            <person name="Wu L."/>
            <person name="Ma J."/>
        </authorList>
    </citation>
    <scope>NUCLEOTIDE SEQUENCE [LARGE SCALE GENOMIC DNA]</scope>
    <source>
        <strain evidence="2">KCTC 32041</strain>
    </source>
</reference>
<dbReference type="Proteomes" id="UP000600877">
    <property type="component" value="Unassembled WGS sequence"/>
</dbReference>
<name>A0ABQ2YAX7_9NEIS</name>